<keyword evidence="1" id="KW-0496">Mitochondrion</keyword>
<dbReference type="GeneID" id="59143111"/>
<name>A0A7G7YDU6_9APHY</name>
<geneLocation type="mitochondrion" evidence="1"/>
<accession>A0A7G7YDU6</accession>
<sequence length="103" mass="11896">MVNQRVTCIPQRYYVQIVNIIVVRKGKGINFPISSPNLGWPLTFLRALRTPIPRLLALLVLPHHHPPISREVGPFLKQILIINKKTKRKWDVVPLWPHKENGA</sequence>
<dbReference type="EMBL" id="MT079861">
    <property type="protein sequence ID" value="QNH92666.1"/>
    <property type="molecule type" value="Genomic_DNA"/>
</dbReference>
<protein>
    <submittedName>
        <fullName evidence="1">Uncharacterized protein</fullName>
    </submittedName>
</protein>
<dbReference type="AlphaFoldDB" id="A0A7G7YDU6"/>
<proteinExistence type="predicted"/>
<evidence type="ECO:0000313" key="1">
    <source>
        <dbReference type="EMBL" id="QNH92666.1"/>
    </source>
</evidence>
<reference evidence="1" key="1">
    <citation type="journal article" date="2020" name="Front. Microbiol.">
        <title>Characterization of Two Mitochondrial Genomes and Gene Expression Analysis Reveal Clues for Variations, Evolution, and Large-Sclerotium Formation in Medical Fungus Wolfiporia cocos.</title>
        <authorList>
            <person name="Chen M."/>
            <person name="Chen N."/>
            <person name="Wu T."/>
            <person name="Bian Y."/>
            <person name="Deng Y."/>
            <person name="Xu Z."/>
        </authorList>
    </citation>
    <scope>NUCLEOTIDE SEQUENCE</scope>
    <source>
        <strain evidence="1">BL16</strain>
    </source>
</reference>
<organism evidence="1">
    <name type="scientific">Wolfiporia cocos</name>
    <dbReference type="NCBI Taxonomy" id="81056"/>
    <lineage>
        <taxon>Eukaryota</taxon>
        <taxon>Fungi</taxon>
        <taxon>Dikarya</taxon>
        <taxon>Basidiomycota</taxon>
        <taxon>Agaricomycotina</taxon>
        <taxon>Agaricomycetes</taxon>
        <taxon>Polyporales</taxon>
        <taxon>Phaeolaceae</taxon>
        <taxon>Wolfiporia</taxon>
    </lineage>
</organism>
<gene>
    <name evidence="1" type="primary">orf26</name>
</gene>
<dbReference type="RefSeq" id="YP_009926609.1">
    <property type="nucleotide sequence ID" value="NC_050681.1"/>
</dbReference>